<feature type="compositionally biased region" description="Acidic residues" evidence="1">
    <location>
        <begin position="15"/>
        <end position="33"/>
    </location>
</feature>
<feature type="compositionally biased region" description="Basic residues" evidence="1">
    <location>
        <begin position="303"/>
        <end position="313"/>
    </location>
</feature>
<accession>A0AAN6PZD3</accession>
<feature type="compositionally biased region" description="Acidic residues" evidence="1">
    <location>
        <begin position="277"/>
        <end position="286"/>
    </location>
</feature>
<feature type="compositionally biased region" description="Basic residues" evidence="1">
    <location>
        <begin position="351"/>
        <end position="363"/>
    </location>
</feature>
<evidence type="ECO:0000313" key="4">
    <source>
        <dbReference type="Proteomes" id="UP001305647"/>
    </source>
</evidence>
<evidence type="ECO:0000313" key="3">
    <source>
        <dbReference type="EMBL" id="KAK4100757.1"/>
    </source>
</evidence>
<evidence type="ECO:0000259" key="2">
    <source>
        <dbReference type="SMART" id="SM00355"/>
    </source>
</evidence>
<feature type="compositionally biased region" description="Low complexity" evidence="1">
    <location>
        <begin position="364"/>
        <end position="385"/>
    </location>
</feature>
<feature type="region of interest" description="Disordered" evidence="1">
    <location>
        <begin position="439"/>
        <end position="514"/>
    </location>
</feature>
<keyword evidence="4" id="KW-1185">Reference proteome</keyword>
<dbReference type="AlphaFoldDB" id="A0AAN6PZD3"/>
<reference evidence="3" key="1">
    <citation type="journal article" date="2023" name="Mol. Phylogenet. Evol.">
        <title>Genome-scale phylogeny and comparative genomics of the fungal order Sordariales.</title>
        <authorList>
            <person name="Hensen N."/>
            <person name="Bonometti L."/>
            <person name="Westerberg I."/>
            <person name="Brannstrom I.O."/>
            <person name="Guillou S."/>
            <person name="Cros-Aarteil S."/>
            <person name="Calhoun S."/>
            <person name="Haridas S."/>
            <person name="Kuo A."/>
            <person name="Mondo S."/>
            <person name="Pangilinan J."/>
            <person name="Riley R."/>
            <person name="LaButti K."/>
            <person name="Andreopoulos B."/>
            <person name="Lipzen A."/>
            <person name="Chen C."/>
            <person name="Yan M."/>
            <person name="Daum C."/>
            <person name="Ng V."/>
            <person name="Clum A."/>
            <person name="Steindorff A."/>
            <person name="Ohm R.A."/>
            <person name="Martin F."/>
            <person name="Silar P."/>
            <person name="Natvig D.O."/>
            <person name="Lalanne C."/>
            <person name="Gautier V."/>
            <person name="Ament-Velasquez S.L."/>
            <person name="Kruys A."/>
            <person name="Hutchinson M.I."/>
            <person name="Powell A.J."/>
            <person name="Barry K."/>
            <person name="Miller A.N."/>
            <person name="Grigoriev I.V."/>
            <person name="Debuchy R."/>
            <person name="Gladieux P."/>
            <person name="Hiltunen Thoren M."/>
            <person name="Johannesson H."/>
        </authorList>
    </citation>
    <scope>NUCLEOTIDE SEQUENCE</scope>
    <source>
        <strain evidence="3">CBS 757.83</strain>
    </source>
</reference>
<gene>
    <name evidence="3" type="ORF">N658DRAFT_427192</name>
</gene>
<feature type="region of interest" description="Disordered" evidence="1">
    <location>
        <begin position="268"/>
        <end position="323"/>
    </location>
</feature>
<proteinExistence type="predicted"/>
<feature type="compositionally biased region" description="Pro residues" evidence="1">
    <location>
        <begin position="293"/>
        <end position="302"/>
    </location>
</feature>
<dbReference type="InterPro" id="IPR019622">
    <property type="entry name" value="Rrn9_dom"/>
</dbReference>
<dbReference type="EMBL" id="MU863639">
    <property type="protein sequence ID" value="KAK4100757.1"/>
    <property type="molecule type" value="Genomic_DNA"/>
</dbReference>
<feature type="compositionally biased region" description="Acidic residues" evidence="1">
    <location>
        <begin position="544"/>
        <end position="557"/>
    </location>
</feature>
<protein>
    <recommendedName>
        <fullName evidence="2">C2H2-type domain-containing protein</fullName>
    </recommendedName>
</protein>
<dbReference type="InterPro" id="IPR013087">
    <property type="entry name" value="Znf_C2H2_type"/>
</dbReference>
<feature type="compositionally biased region" description="Basic and acidic residues" evidence="1">
    <location>
        <begin position="439"/>
        <end position="448"/>
    </location>
</feature>
<feature type="region of interest" description="Disordered" evidence="1">
    <location>
        <begin position="188"/>
        <end position="233"/>
    </location>
</feature>
<reference evidence="3" key="2">
    <citation type="submission" date="2023-05" db="EMBL/GenBank/DDBJ databases">
        <authorList>
            <consortium name="Lawrence Berkeley National Laboratory"/>
            <person name="Steindorff A."/>
            <person name="Hensen N."/>
            <person name="Bonometti L."/>
            <person name="Westerberg I."/>
            <person name="Brannstrom I.O."/>
            <person name="Guillou S."/>
            <person name="Cros-Aarteil S."/>
            <person name="Calhoun S."/>
            <person name="Haridas S."/>
            <person name="Kuo A."/>
            <person name="Mondo S."/>
            <person name="Pangilinan J."/>
            <person name="Riley R."/>
            <person name="Labutti K."/>
            <person name="Andreopoulos B."/>
            <person name="Lipzen A."/>
            <person name="Chen C."/>
            <person name="Yanf M."/>
            <person name="Daum C."/>
            <person name="Ng V."/>
            <person name="Clum A."/>
            <person name="Ohm R."/>
            <person name="Martin F."/>
            <person name="Silar P."/>
            <person name="Natvig D."/>
            <person name="Lalanne C."/>
            <person name="Gautier V."/>
            <person name="Ament-Velasquez S.L."/>
            <person name="Kruys A."/>
            <person name="Hutchinson M.I."/>
            <person name="Powell A.J."/>
            <person name="Barry K."/>
            <person name="Miller A.N."/>
            <person name="Grigoriev I.V."/>
            <person name="Debuchy R."/>
            <person name="Gladieux P."/>
            <person name="Thoren M.H."/>
            <person name="Johannesson H."/>
        </authorList>
    </citation>
    <scope>NUCLEOTIDE SEQUENCE</scope>
    <source>
        <strain evidence="3">CBS 757.83</strain>
    </source>
</reference>
<feature type="compositionally biased region" description="Basic residues" evidence="1">
    <location>
        <begin position="1"/>
        <end position="11"/>
    </location>
</feature>
<comment type="caution">
    <text evidence="3">The sequence shown here is derived from an EMBL/GenBank/DDBJ whole genome shotgun (WGS) entry which is preliminary data.</text>
</comment>
<feature type="domain" description="C2H2-type" evidence="2">
    <location>
        <begin position="512"/>
        <end position="540"/>
    </location>
</feature>
<organism evidence="3 4">
    <name type="scientific">Parathielavia hyrcaniae</name>
    <dbReference type="NCBI Taxonomy" id="113614"/>
    <lineage>
        <taxon>Eukaryota</taxon>
        <taxon>Fungi</taxon>
        <taxon>Dikarya</taxon>
        <taxon>Ascomycota</taxon>
        <taxon>Pezizomycotina</taxon>
        <taxon>Sordariomycetes</taxon>
        <taxon>Sordariomycetidae</taxon>
        <taxon>Sordariales</taxon>
        <taxon>Chaetomiaceae</taxon>
        <taxon>Parathielavia</taxon>
    </lineage>
</organism>
<feature type="region of interest" description="Disordered" evidence="1">
    <location>
        <begin position="607"/>
        <end position="669"/>
    </location>
</feature>
<dbReference type="SMART" id="SM00355">
    <property type="entry name" value="ZnF_C2H2"/>
    <property type="match status" value="2"/>
</dbReference>
<feature type="region of interest" description="Disordered" evidence="1">
    <location>
        <begin position="539"/>
        <end position="576"/>
    </location>
</feature>
<evidence type="ECO:0000256" key="1">
    <source>
        <dbReference type="SAM" id="MobiDB-lite"/>
    </source>
</evidence>
<dbReference type="Pfam" id="PF10680">
    <property type="entry name" value="RRN9"/>
    <property type="match status" value="1"/>
</dbReference>
<dbReference type="Proteomes" id="UP001305647">
    <property type="component" value="Unassembled WGS sequence"/>
</dbReference>
<feature type="compositionally biased region" description="Basic and acidic residues" evidence="1">
    <location>
        <begin position="205"/>
        <end position="214"/>
    </location>
</feature>
<feature type="region of interest" description="Disordered" evidence="1">
    <location>
        <begin position="1"/>
        <end position="49"/>
    </location>
</feature>
<feature type="compositionally biased region" description="Acidic residues" evidence="1">
    <location>
        <begin position="610"/>
        <end position="623"/>
    </location>
</feature>
<feature type="domain" description="C2H2-type" evidence="2">
    <location>
        <begin position="575"/>
        <end position="603"/>
    </location>
</feature>
<feature type="compositionally biased region" description="Basic residues" evidence="1">
    <location>
        <begin position="215"/>
        <end position="224"/>
    </location>
</feature>
<sequence length="669" mass="75235">MRDTQHHRHQHHQQEEEEGEQEEQEHDDSDTDSDELHKTRPNRWRGDPSTWRLWTEADRQTWTALENVRKEDLAVHLYNAFGLRRGFRVGPVADEDGSGETGWDPGRAWTAWPMKADEVPDDRLLPRTMDVNEPFTLRRDQEQPFAGCNLEEEISATILRYAKERFRQRDLHPNDGDVVVPSIEKGDAVATDGETGMSGTAGTPARDDETDPPHQKTRRKRRAASPKFTPVVSADDDRSYALLRPVARRILARLDDTLMILHNQRMAGVGHMSESSTSDEETDAEGVSEKPSPVRPKSPPVPKFRRGRPKKVQVPREGETEQEMLIRVAREGKRKLPTLSLADSETDLSRSRSRSRSLSKARRSVSVSSRASSRSSQSRSSFSSSENNMERLVKRWGLRDWRDVLGAAALAGFSPTVMARAAQRCATLFKEEMTLHTLHEHSTSDKVGLETTRYVPGGLLPSSSDDDDSEQELVQLRTVSRHSSARPGPSSPEPESETPASGRSRSRPRQVWLCPDRGCPRSVEGFTKTSNYERHVKAVHGIQEPDEPDLTEPEVAEAETTPKRRSRSGTPGASHFCHYPNCPRAIEGFAKRDKLARHLETVHGKRAADFTEDDEADSADEMDGGAHVDGFLQPIKIRKGWRGEDTTQRPARARKKARAGSEELDSAFF</sequence>
<name>A0AAN6PZD3_9PEZI</name>
<feature type="region of interest" description="Disordered" evidence="1">
    <location>
        <begin position="337"/>
        <end position="388"/>
    </location>
</feature>